<evidence type="ECO:0000313" key="3">
    <source>
        <dbReference type="Proteomes" id="UP001595907"/>
    </source>
</evidence>
<keyword evidence="1" id="KW-0732">Signal</keyword>
<keyword evidence="3" id="KW-1185">Reference proteome</keyword>
<protein>
    <submittedName>
        <fullName evidence="2">PorP/SprF family type IX secretion system membrane protein</fullName>
    </submittedName>
</protein>
<sequence length="333" mass="36130">MRKLLLAVVVCCMAFVAQAQDPHFSQFFASPLTLNPAFTGKFDGQWRLAVNHRDQWPSIPKAYVTTSGSFDFGIMKDKLPQGDVFGIGISGLSDASADNQLKLNYGSLSMSYHKALDEDGYNTIGLGFQGTYSSLTIDDSKLTFEDMLRQNGFTGARTDFLTNGNNQSYIDFNAGLLFSGSSNGVNNYYAGVSAYHINRPKVGFKDQNYFLANRLTLHAGGTLPITDVLSLSTSIIHQIQNKASETTLGGAISYSLNNNEESPSALNIGSWVRLNDAIIPYIGLEVGGLRIGASYDVNISSLKSATASRGGSEFSLIYVKRKVESKGIPCPKF</sequence>
<reference evidence="3" key="1">
    <citation type="journal article" date="2019" name="Int. J. Syst. Evol. Microbiol.">
        <title>The Global Catalogue of Microorganisms (GCM) 10K type strain sequencing project: providing services to taxonomists for standard genome sequencing and annotation.</title>
        <authorList>
            <consortium name="The Broad Institute Genomics Platform"/>
            <consortium name="The Broad Institute Genome Sequencing Center for Infectious Disease"/>
            <person name="Wu L."/>
            <person name="Ma J."/>
        </authorList>
    </citation>
    <scope>NUCLEOTIDE SEQUENCE [LARGE SCALE GENOMIC DNA]</scope>
    <source>
        <strain evidence="3">CECT 8289</strain>
    </source>
</reference>
<evidence type="ECO:0000256" key="1">
    <source>
        <dbReference type="SAM" id="SignalP"/>
    </source>
</evidence>
<dbReference type="InterPro" id="IPR019861">
    <property type="entry name" value="PorP/SprF_Bacteroidetes"/>
</dbReference>
<name>A0ABV8QT74_9BACT</name>
<dbReference type="EMBL" id="JBHSCZ010000002">
    <property type="protein sequence ID" value="MFC4263496.1"/>
    <property type="molecule type" value="Genomic_DNA"/>
</dbReference>
<dbReference type="Proteomes" id="UP001595907">
    <property type="component" value="Unassembled WGS sequence"/>
</dbReference>
<dbReference type="Pfam" id="PF11751">
    <property type="entry name" value="PorP_SprF"/>
    <property type="match status" value="1"/>
</dbReference>
<feature type="chain" id="PRO_5046006074" evidence="1">
    <location>
        <begin position="20"/>
        <end position="333"/>
    </location>
</feature>
<proteinExistence type="predicted"/>
<gene>
    <name evidence="2" type="ORF">ACFOWM_11435</name>
</gene>
<accession>A0ABV8QT74</accession>
<evidence type="ECO:0000313" key="2">
    <source>
        <dbReference type="EMBL" id="MFC4263496.1"/>
    </source>
</evidence>
<dbReference type="NCBIfam" id="TIGR03519">
    <property type="entry name" value="T9SS_PorP_fam"/>
    <property type="match status" value="1"/>
</dbReference>
<feature type="signal peptide" evidence="1">
    <location>
        <begin position="1"/>
        <end position="19"/>
    </location>
</feature>
<dbReference type="RefSeq" id="WP_379710139.1">
    <property type="nucleotide sequence ID" value="NZ_JBHSCZ010000002.1"/>
</dbReference>
<comment type="caution">
    <text evidence="2">The sequence shown here is derived from an EMBL/GenBank/DDBJ whole genome shotgun (WGS) entry which is preliminary data.</text>
</comment>
<organism evidence="2 3">
    <name type="scientific">Ferruginibacter yonginensis</name>
    <dbReference type="NCBI Taxonomy" id="1310416"/>
    <lineage>
        <taxon>Bacteria</taxon>
        <taxon>Pseudomonadati</taxon>
        <taxon>Bacteroidota</taxon>
        <taxon>Chitinophagia</taxon>
        <taxon>Chitinophagales</taxon>
        <taxon>Chitinophagaceae</taxon>
        <taxon>Ferruginibacter</taxon>
    </lineage>
</organism>